<feature type="region of interest" description="Disordered" evidence="1">
    <location>
        <begin position="60"/>
        <end position="93"/>
    </location>
</feature>
<comment type="caution">
    <text evidence="2">The sequence shown here is derived from an EMBL/GenBank/DDBJ whole genome shotgun (WGS) entry which is preliminary data.</text>
</comment>
<sequence length="93" mass="9951">MAALRKQNSTASMGRRSFCLVSVVVVLIVLARSNLVHSRAIQPPATSYTQVDGREKSVELHPFPVPVPSNGNTKLSLDFNKLASGPSKKGPGH</sequence>
<dbReference type="AlphaFoldDB" id="A0A822XNX9"/>
<name>A0A822XNX9_NELNU</name>
<keyword evidence="3" id="KW-1185">Reference proteome</keyword>
<organism evidence="2 3">
    <name type="scientific">Nelumbo nucifera</name>
    <name type="common">Sacred lotus</name>
    <dbReference type="NCBI Taxonomy" id="4432"/>
    <lineage>
        <taxon>Eukaryota</taxon>
        <taxon>Viridiplantae</taxon>
        <taxon>Streptophyta</taxon>
        <taxon>Embryophyta</taxon>
        <taxon>Tracheophyta</taxon>
        <taxon>Spermatophyta</taxon>
        <taxon>Magnoliopsida</taxon>
        <taxon>Proteales</taxon>
        <taxon>Nelumbonaceae</taxon>
        <taxon>Nelumbo</taxon>
    </lineage>
</organism>
<protein>
    <submittedName>
        <fullName evidence="2">Uncharacterized protein</fullName>
    </submittedName>
</protein>
<evidence type="ECO:0000256" key="1">
    <source>
        <dbReference type="SAM" id="MobiDB-lite"/>
    </source>
</evidence>
<accession>A0A822XNX9</accession>
<dbReference type="Proteomes" id="UP000607653">
    <property type="component" value="Unassembled WGS sequence"/>
</dbReference>
<gene>
    <name evidence="2" type="ORF">HUJ06_022866</name>
</gene>
<proteinExistence type="predicted"/>
<evidence type="ECO:0000313" key="2">
    <source>
        <dbReference type="EMBL" id="DAD21403.1"/>
    </source>
</evidence>
<evidence type="ECO:0000313" key="3">
    <source>
        <dbReference type="Proteomes" id="UP000607653"/>
    </source>
</evidence>
<dbReference type="EMBL" id="DUZY01000001">
    <property type="protein sequence ID" value="DAD21403.1"/>
    <property type="molecule type" value="Genomic_DNA"/>
</dbReference>
<reference evidence="2 3" key="1">
    <citation type="journal article" date="2020" name="Mol. Biol. Evol.">
        <title>Distinct Expression and Methylation Patterns for Genes with Different Fates following a Single Whole-Genome Duplication in Flowering Plants.</title>
        <authorList>
            <person name="Shi T."/>
            <person name="Rahmani R.S."/>
            <person name="Gugger P.F."/>
            <person name="Wang M."/>
            <person name="Li H."/>
            <person name="Zhang Y."/>
            <person name="Li Z."/>
            <person name="Wang Q."/>
            <person name="Van de Peer Y."/>
            <person name="Marchal K."/>
            <person name="Chen J."/>
        </authorList>
    </citation>
    <scope>NUCLEOTIDE SEQUENCE [LARGE SCALE GENOMIC DNA]</scope>
    <source>
        <tissue evidence="2">Leaf</tissue>
    </source>
</reference>